<evidence type="ECO:0000313" key="3">
    <source>
        <dbReference type="Proteomes" id="UP001595887"/>
    </source>
</evidence>
<dbReference type="RefSeq" id="WP_381423344.1">
    <property type="nucleotide sequence ID" value="NZ_JBHSDH010000013.1"/>
</dbReference>
<sequence>MTNFILSLATFTAILLLYGAWRVRQRGGPAKQSWLMVAASAVIFMNIAIWVTPVDNGKSLVNQSEENNR</sequence>
<evidence type="ECO:0000256" key="1">
    <source>
        <dbReference type="SAM" id="Phobius"/>
    </source>
</evidence>
<keyword evidence="1" id="KW-1133">Transmembrane helix</keyword>
<comment type="caution">
    <text evidence="2">The sequence shown here is derived from an EMBL/GenBank/DDBJ whole genome shotgun (WGS) entry which is preliminary data.</text>
</comment>
<keyword evidence="1" id="KW-0472">Membrane</keyword>
<dbReference type="Proteomes" id="UP001595887">
    <property type="component" value="Unassembled WGS sequence"/>
</dbReference>
<reference evidence="3" key="1">
    <citation type="journal article" date="2019" name="Int. J. Syst. Evol. Microbiol.">
        <title>The Global Catalogue of Microorganisms (GCM) 10K type strain sequencing project: providing services to taxonomists for standard genome sequencing and annotation.</title>
        <authorList>
            <consortium name="The Broad Institute Genomics Platform"/>
            <consortium name="The Broad Institute Genome Sequencing Center for Infectious Disease"/>
            <person name="Wu L."/>
            <person name="Ma J."/>
        </authorList>
    </citation>
    <scope>NUCLEOTIDE SEQUENCE [LARGE SCALE GENOMIC DNA]</scope>
    <source>
        <strain evidence="3">CECT 8531</strain>
    </source>
</reference>
<accession>A0ABV8RGR4</accession>
<proteinExistence type="predicted"/>
<feature type="transmembrane region" description="Helical" evidence="1">
    <location>
        <begin position="32"/>
        <end position="51"/>
    </location>
</feature>
<protein>
    <submittedName>
        <fullName evidence="2">Uncharacterized protein</fullName>
    </submittedName>
</protein>
<evidence type="ECO:0000313" key="2">
    <source>
        <dbReference type="EMBL" id="MFC4292557.1"/>
    </source>
</evidence>
<organism evidence="2 3">
    <name type="scientific">Sphingorhabdus arenilitoris</name>
    <dbReference type="NCBI Taxonomy" id="1490041"/>
    <lineage>
        <taxon>Bacteria</taxon>
        <taxon>Pseudomonadati</taxon>
        <taxon>Pseudomonadota</taxon>
        <taxon>Alphaproteobacteria</taxon>
        <taxon>Sphingomonadales</taxon>
        <taxon>Sphingomonadaceae</taxon>
        <taxon>Sphingorhabdus</taxon>
    </lineage>
</organism>
<name>A0ABV8RGR4_9SPHN</name>
<dbReference type="EMBL" id="JBHSDH010000013">
    <property type="protein sequence ID" value="MFC4292557.1"/>
    <property type="molecule type" value="Genomic_DNA"/>
</dbReference>
<keyword evidence="1" id="KW-0812">Transmembrane</keyword>
<gene>
    <name evidence="2" type="ORF">ACFOWX_09045</name>
</gene>
<keyword evidence="3" id="KW-1185">Reference proteome</keyword>